<evidence type="ECO:0000256" key="2">
    <source>
        <dbReference type="ARBA" id="ARBA00022777"/>
    </source>
</evidence>
<dbReference type="EMBL" id="JAUSQX010000001">
    <property type="protein sequence ID" value="MDP9806921.1"/>
    <property type="molecule type" value="Genomic_DNA"/>
</dbReference>
<dbReference type="Pfam" id="PF02734">
    <property type="entry name" value="Dak2"/>
    <property type="match status" value="1"/>
</dbReference>
<dbReference type="InterPro" id="IPR004007">
    <property type="entry name" value="DhaL_dom"/>
</dbReference>
<evidence type="ECO:0000256" key="1">
    <source>
        <dbReference type="ARBA" id="ARBA00022679"/>
    </source>
</evidence>
<dbReference type="InterPro" id="IPR050861">
    <property type="entry name" value="Dihydroxyacetone_Kinase"/>
</dbReference>
<dbReference type="RefSeq" id="WP_307683105.1">
    <property type="nucleotide sequence ID" value="NZ_JAUSQX010000001.1"/>
</dbReference>
<evidence type="ECO:0000313" key="4">
    <source>
        <dbReference type="EMBL" id="MDP9806921.1"/>
    </source>
</evidence>
<dbReference type="PANTHER" id="PTHR28629">
    <property type="entry name" value="TRIOKINASE/FMN CYCLASE"/>
    <property type="match status" value="1"/>
</dbReference>
<keyword evidence="5" id="KW-1185">Reference proteome</keyword>
<keyword evidence="1 4" id="KW-0808">Transferase</keyword>
<feature type="domain" description="DhaL" evidence="3">
    <location>
        <begin position="3"/>
        <end position="217"/>
    </location>
</feature>
<name>A0ABT9NHP1_9ACTO</name>
<proteinExistence type="predicted"/>
<protein>
    <submittedName>
        <fullName evidence="4">Dihydroxyacetone kinase-like protein</fullName>
        <ecNumber evidence="4">2.7.1.-</ecNumber>
    </submittedName>
</protein>
<dbReference type="Proteomes" id="UP001243212">
    <property type="component" value="Unassembled WGS sequence"/>
</dbReference>
<comment type="caution">
    <text evidence="4">The sequence shown here is derived from an EMBL/GenBank/DDBJ whole genome shotgun (WGS) entry which is preliminary data.</text>
</comment>
<dbReference type="SUPFAM" id="SSF101473">
    <property type="entry name" value="DhaL-like"/>
    <property type="match status" value="1"/>
</dbReference>
<keyword evidence="2" id="KW-0418">Kinase</keyword>
<dbReference type="InterPro" id="IPR036117">
    <property type="entry name" value="DhaL_dom_sf"/>
</dbReference>
<dbReference type="EC" id="2.7.1.-" evidence="4"/>
<dbReference type="SMART" id="SM01120">
    <property type="entry name" value="Dak2"/>
    <property type="match status" value="1"/>
</dbReference>
<sequence>MKAWVIAWLARSRELISENRELLNELDRAIGDGDHGEALDRAFSMISLNGSYASGADVLRQVALGLRMNLPGAGGEILAGSYQRMADVLALADDTLSEDDDDVVPVPSIGNGEADVFAAMIEAGRVAAEDLGGAAEGDKTFVDAWAPAAREARAAANAGKQMCEVALAASEAARGGCEATVDMVARKGRAAFLGEKSAGHMDAGAKSVSLILRAAAEIS</sequence>
<dbReference type="Gene3D" id="1.25.40.340">
    <property type="match status" value="1"/>
</dbReference>
<dbReference type="PANTHER" id="PTHR28629:SF4">
    <property type="entry name" value="TRIOKINASE_FMN CYCLASE"/>
    <property type="match status" value="1"/>
</dbReference>
<accession>A0ABT9NHP1</accession>
<dbReference type="PROSITE" id="PS51480">
    <property type="entry name" value="DHAL"/>
    <property type="match status" value="1"/>
</dbReference>
<gene>
    <name evidence="4" type="ORF">J2S70_001503</name>
</gene>
<dbReference type="GO" id="GO:0016740">
    <property type="term" value="F:transferase activity"/>
    <property type="evidence" value="ECO:0007669"/>
    <property type="project" value="UniProtKB-KW"/>
</dbReference>
<evidence type="ECO:0000259" key="3">
    <source>
        <dbReference type="PROSITE" id="PS51480"/>
    </source>
</evidence>
<reference evidence="4 5" key="1">
    <citation type="submission" date="2023-07" db="EMBL/GenBank/DDBJ databases">
        <title>Sequencing the genomes of 1000 actinobacteria strains.</title>
        <authorList>
            <person name="Klenk H.-P."/>
        </authorList>
    </citation>
    <scope>NUCLEOTIDE SEQUENCE [LARGE SCALE GENOMIC DNA]</scope>
    <source>
        <strain evidence="4 5">DSM 17163</strain>
    </source>
</reference>
<evidence type="ECO:0000313" key="5">
    <source>
        <dbReference type="Proteomes" id="UP001243212"/>
    </source>
</evidence>
<organism evidence="4 5">
    <name type="scientific">Trueperella bonasi</name>
    <dbReference type="NCBI Taxonomy" id="312286"/>
    <lineage>
        <taxon>Bacteria</taxon>
        <taxon>Bacillati</taxon>
        <taxon>Actinomycetota</taxon>
        <taxon>Actinomycetes</taxon>
        <taxon>Actinomycetales</taxon>
        <taxon>Actinomycetaceae</taxon>
        <taxon>Trueperella</taxon>
    </lineage>
</organism>